<dbReference type="Gene3D" id="3.30.160.60">
    <property type="entry name" value="Classic Zinc Finger"/>
    <property type="match status" value="1"/>
</dbReference>
<dbReference type="PROSITE" id="PS50089">
    <property type="entry name" value="ZF_RING_2"/>
    <property type="match status" value="1"/>
</dbReference>
<dbReference type="GO" id="GO:0003697">
    <property type="term" value="F:single-stranded DNA binding"/>
    <property type="evidence" value="ECO:0007669"/>
    <property type="project" value="InterPro"/>
</dbReference>
<dbReference type="EMBL" id="JABWAB010000009">
    <property type="protein sequence ID" value="KAF6045394.1"/>
    <property type="molecule type" value="Genomic_DNA"/>
</dbReference>
<dbReference type="GO" id="GO:0006513">
    <property type="term" value="P:protein monoubiquitination"/>
    <property type="evidence" value="ECO:0007669"/>
    <property type="project" value="InterPro"/>
</dbReference>
<evidence type="ECO:0000256" key="15">
    <source>
        <dbReference type="ARBA" id="ARBA00023242"/>
    </source>
</evidence>
<comment type="subcellular location">
    <subcellularLocation>
        <location evidence="2">Nucleus</location>
    </subcellularLocation>
</comment>
<evidence type="ECO:0000256" key="18">
    <source>
        <dbReference type="ARBA" id="ARBA00082369"/>
    </source>
</evidence>
<dbReference type="GO" id="GO:0061630">
    <property type="term" value="F:ubiquitin protein ligase activity"/>
    <property type="evidence" value="ECO:0007669"/>
    <property type="project" value="UniProtKB-EC"/>
</dbReference>
<evidence type="ECO:0000259" key="22">
    <source>
        <dbReference type="PROSITE" id="PS50089"/>
    </source>
</evidence>
<dbReference type="Pfam" id="PF13923">
    <property type="entry name" value="zf-C3HC4_2"/>
    <property type="match status" value="1"/>
</dbReference>
<dbReference type="OrthoDB" id="9049620at2759"/>
<dbReference type="GO" id="GO:0006281">
    <property type="term" value="P:DNA repair"/>
    <property type="evidence" value="ECO:0007669"/>
    <property type="project" value="UniProtKB-KW"/>
</dbReference>
<feature type="compositionally biased region" description="Basic and acidic residues" evidence="21">
    <location>
        <begin position="134"/>
        <end position="144"/>
    </location>
</feature>
<evidence type="ECO:0000256" key="6">
    <source>
        <dbReference type="ARBA" id="ARBA00015551"/>
    </source>
</evidence>
<feature type="region of interest" description="Disordered" evidence="21">
    <location>
        <begin position="207"/>
        <end position="248"/>
    </location>
</feature>
<evidence type="ECO:0000256" key="16">
    <source>
        <dbReference type="ARBA" id="ARBA00031783"/>
    </source>
</evidence>
<evidence type="ECO:0000256" key="9">
    <source>
        <dbReference type="ARBA" id="ARBA00022763"/>
    </source>
</evidence>
<comment type="caution">
    <text evidence="25">The sequence shown here is derived from an EMBL/GenBank/DDBJ whole genome shotgun (WGS) entry which is preliminary data.</text>
</comment>
<evidence type="ECO:0000256" key="13">
    <source>
        <dbReference type="ARBA" id="ARBA00023125"/>
    </source>
</evidence>
<keyword evidence="15" id="KW-0539">Nucleus</keyword>
<evidence type="ECO:0000256" key="10">
    <source>
        <dbReference type="ARBA" id="ARBA00022771"/>
    </source>
</evidence>
<dbReference type="PROSITE" id="PS00518">
    <property type="entry name" value="ZF_RING_1"/>
    <property type="match status" value="1"/>
</dbReference>
<feature type="compositionally biased region" description="Acidic residues" evidence="21">
    <location>
        <begin position="118"/>
        <end position="127"/>
    </location>
</feature>
<keyword evidence="10 19" id="KW-0863">Zinc-finger</keyword>
<evidence type="ECO:0000256" key="4">
    <source>
        <dbReference type="ARBA" id="ARBA00009506"/>
    </source>
</evidence>
<evidence type="ECO:0000256" key="20">
    <source>
        <dbReference type="PROSITE-ProRule" id="PRU01256"/>
    </source>
</evidence>
<dbReference type="SMART" id="SM00734">
    <property type="entry name" value="ZnF_Rad18"/>
    <property type="match status" value="1"/>
</dbReference>
<dbReference type="SMART" id="SM00184">
    <property type="entry name" value="RING"/>
    <property type="match status" value="1"/>
</dbReference>
<dbReference type="InterPro" id="IPR001841">
    <property type="entry name" value="Znf_RING"/>
</dbReference>
<dbReference type="EC" id="2.3.2.27" evidence="5"/>
<evidence type="ECO:0000256" key="5">
    <source>
        <dbReference type="ARBA" id="ARBA00012483"/>
    </source>
</evidence>
<dbReference type="Gene3D" id="3.30.40.10">
    <property type="entry name" value="Zinc/RING finger domain, C3HC4 (zinc finger)"/>
    <property type="match status" value="1"/>
</dbReference>
<evidence type="ECO:0000256" key="3">
    <source>
        <dbReference type="ARBA" id="ARBA00004906"/>
    </source>
</evidence>
<dbReference type="FunFam" id="3.30.40.10:FF:000172">
    <property type="entry name" value="E3 ubiquitin-protein ligase RAD18"/>
    <property type="match status" value="1"/>
</dbReference>
<sequence length="361" mass="40757">MSPQPPHSFNEITDPSDFKTTVIPTLANLDVLERCYICKEFFRAPVITACHHTFCSQCIREYLITNNLCPLCKTEVYESTLKRDVLLEEIVECYKKIRPLLLEKLGQQHKKRSREESTEISDTDSDVEVVSSKKLRESSDDIEKQSPPLSAKNEEPTQDLVQCPICSKKMDAERLQTIHIDACLSGKEEPAPVRNGVTKSSISSFFTPVKSASPTPSPATATAASSPPPLPQPQKQHYTEPKPAPKRLQKLDFASLSTPKLRAKMSALKLSTLGTRHQLELRYNKFFVLFNSNCDSQYPVPQHVLRQQLKQWEISNPSFASNGLLRSNEDISDSNFSSTEWLKKYNVEFKELVKQARGAKG</sequence>
<evidence type="ECO:0000256" key="7">
    <source>
        <dbReference type="ARBA" id="ARBA00022679"/>
    </source>
</evidence>
<dbReference type="InterPro" id="IPR039577">
    <property type="entry name" value="Rad18"/>
</dbReference>
<dbReference type="InterPro" id="IPR013083">
    <property type="entry name" value="Znf_RING/FYVE/PHD"/>
</dbReference>
<dbReference type="InterPro" id="IPR006642">
    <property type="entry name" value="Rad18_UBZ4"/>
</dbReference>
<accession>A0A8X7NIT5</accession>
<evidence type="ECO:0000256" key="17">
    <source>
        <dbReference type="ARBA" id="ARBA00074353"/>
    </source>
</evidence>
<dbReference type="GO" id="GO:0008270">
    <property type="term" value="F:zinc ion binding"/>
    <property type="evidence" value="ECO:0007669"/>
    <property type="project" value="UniProtKB-KW"/>
</dbReference>
<dbReference type="PANTHER" id="PTHR14134">
    <property type="entry name" value="E3 UBIQUITIN-PROTEIN LIGASE RAD18"/>
    <property type="match status" value="1"/>
</dbReference>
<dbReference type="GO" id="GO:0005634">
    <property type="term" value="C:nucleus"/>
    <property type="evidence" value="ECO:0007669"/>
    <property type="project" value="UniProtKB-SubCell"/>
</dbReference>
<keyword evidence="14 20" id="KW-0234">DNA repair</keyword>
<evidence type="ECO:0000256" key="14">
    <source>
        <dbReference type="ARBA" id="ARBA00023204"/>
    </source>
</evidence>
<evidence type="ECO:0000259" key="24">
    <source>
        <dbReference type="PROSITE" id="PS51908"/>
    </source>
</evidence>
<evidence type="ECO:0000256" key="2">
    <source>
        <dbReference type="ARBA" id="ARBA00004123"/>
    </source>
</evidence>
<organism evidence="25 26">
    <name type="scientific">Candida parapsilosis</name>
    <name type="common">Yeast</name>
    <dbReference type="NCBI Taxonomy" id="5480"/>
    <lineage>
        <taxon>Eukaryota</taxon>
        <taxon>Fungi</taxon>
        <taxon>Dikarya</taxon>
        <taxon>Ascomycota</taxon>
        <taxon>Saccharomycotina</taxon>
        <taxon>Pichiomycetes</taxon>
        <taxon>Debaryomycetaceae</taxon>
        <taxon>Candida/Lodderomyces clade</taxon>
        <taxon>Candida</taxon>
    </lineage>
</organism>
<evidence type="ECO:0000313" key="26">
    <source>
        <dbReference type="Proteomes" id="UP000590412"/>
    </source>
</evidence>
<feature type="domain" description="SAP" evidence="23">
    <location>
        <begin position="253"/>
        <end position="287"/>
    </location>
</feature>
<evidence type="ECO:0000256" key="12">
    <source>
        <dbReference type="ARBA" id="ARBA00022833"/>
    </source>
</evidence>
<comment type="similarity">
    <text evidence="4">Belongs to the RAD18 family.</text>
</comment>
<dbReference type="PROSITE" id="PS50800">
    <property type="entry name" value="SAP"/>
    <property type="match status" value="1"/>
</dbReference>
<dbReference type="GO" id="GO:0006301">
    <property type="term" value="P:DNA damage tolerance"/>
    <property type="evidence" value="ECO:0007669"/>
    <property type="project" value="InterPro"/>
</dbReference>
<dbReference type="SUPFAM" id="SSF57850">
    <property type="entry name" value="RING/U-box"/>
    <property type="match status" value="1"/>
</dbReference>
<evidence type="ECO:0000256" key="21">
    <source>
        <dbReference type="SAM" id="MobiDB-lite"/>
    </source>
</evidence>
<feature type="region of interest" description="Disordered" evidence="21">
    <location>
        <begin position="111"/>
        <end position="157"/>
    </location>
</feature>
<keyword evidence="8" id="KW-0479">Metal-binding</keyword>
<proteinExistence type="inferred from homology"/>
<dbReference type="InterPro" id="IPR017907">
    <property type="entry name" value="Znf_RING_CS"/>
</dbReference>
<comment type="catalytic activity">
    <reaction evidence="1">
        <text>S-ubiquitinyl-[E2 ubiquitin-conjugating enzyme]-L-cysteine + [acceptor protein]-L-lysine = [E2 ubiquitin-conjugating enzyme]-L-cysteine + N(6)-ubiquitinyl-[acceptor protein]-L-lysine.</text>
        <dbReference type="EC" id="2.3.2.27"/>
    </reaction>
</comment>
<evidence type="ECO:0000256" key="11">
    <source>
        <dbReference type="ARBA" id="ARBA00022786"/>
    </source>
</evidence>
<dbReference type="PROSITE" id="PS51908">
    <property type="entry name" value="ZF_UBZ4"/>
    <property type="match status" value="1"/>
</dbReference>
<keyword evidence="13" id="KW-0238">DNA-binding</keyword>
<keyword evidence="7" id="KW-0808">Transferase</keyword>
<evidence type="ECO:0000256" key="19">
    <source>
        <dbReference type="PROSITE-ProRule" id="PRU00175"/>
    </source>
</evidence>
<evidence type="ECO:0000256" key="1">
    <source>
        <dbReference type="ARBA" id="ARBA00000900"/>
    </source>
</evidence>
<keyword evidence="11" id="KW-0833">Ubl conjugation pathway</keyword>
<reference evidence="25" key="1">
    <citation type="submission" date="2020-03" db="EMBL/GenBank/DDBJ databases">
        <title>FDA dAtabase for Regulatory Grade micrObial Sequences (FDA-ARGOS): Supporting development and validation of Infectious Disease Dx tests.</title>
        <authorList>
            <person name="Campos J."/>
            <person name="Goldberg B."/>
            <person name="Tallon L."/>
            <person name="Sadzewicz L."/>
            <person name="Vavikolanu K."/>
            <person name="Mehta A."/>
            <person name="Aluvathingal J."/>
            <person name="Nadendla S."/>
            <person name="Nandy P."/>
            <person name="Geyer C."/>
            <person name="Yan Y."/>
            <person name="Sichtig H."/>
        </authorList>
    </citation>
    <scope>NUCLEOTIDE SEQUENCE [LARGE SCALE GENOMIC DNA]</scope>
    <source>
        <strain evidence="25">FDAARGOS_652</strain>
    </source>
</reference>
<evidence type="ECO:0000259" key="23">
    <source>
        <dbReference type="PROSITE" id="PS50800"/>
    </source>
</evidence>
<feature type="domain" description="UBZ4-type" evidence="24">
    <location>
        <begin position="160"/>
        <end position="188"/>
    </location>
</feature>
<keyword evidence="12" id="KW-0862">Zinc</keyword>
<dbReference type="InterPro" id="IPR003034">
    <property type="entry name" value="SAP_dom"/>
</dbReference>
<feature type="compositionally biased region" description="Low complexity" evidence="21">
    <location>
        <begin position="211"/>
        <end position="225"/>
    </location>
</feature>
<comment type="pathway">
    <text evidence="3">Protein modification; protein ubiquitination.</text>
</comment>
<protein>
    <recommendedName>
        <fullName evidence="6">Postreplication repair E3 ubiquitin-protein ligase RAD18</fullName>
        <ecNumber evidence="5">2.3.2.27</ecNumber>
    </recommendedName>
    <alternativeName>
        <fullName evidence="17">Postreplication repair E3 ubiquitin-protein ligase rad18</fullName>
    </alternativeName>
    <alternativeName>
        <fullName evidence="16 18">RING-type E3 ubiquitin transferase RAD18</fullName>
    </alternativeName>
</protein>
<dbReference type="PANTHER" id="PTHR14134:SF2">
    <property type="entry name" value="E3 UBIQUITIN-PROTEIN LIGASE RAD18"/>
    <property type="match status" value="1"/>
</dbReference>
<evidence type="ECO:0000313" key="25">
    <source>
        <dbReference type="EMBL" id="KAF6045394.1"/>
    </source>
</evidence>
<dbReference type="GO" id="GO:0097505">
    <property type="term" value="C:Rad6-Rad18 complex"/>
    <property type="evidence" value="ECO:0007669"/>
    <property type="project" value="TreeGrafter"/>
</dbReference>
<name>A0A8X7NIT5_CANPA</name>
<keyword evidence="9 20" id="KW-0227">DNA damage</keyword>
<gene>
    <name evidence="25" type="ORF">FOB60_004966</name>
</gene>
<dbReference type="Proteomes" id="UP000590412">
    <property type="component" value="Unassembled WGS sequence"/>
</dbReference>
<dbReference type="AlphaFoldDB" id="A0A8X7NIT5"/>
<feature type="domain" description="RING-type" evidence="22">
    <location>
        <begin position="35"/>
        <end position="73"/>
    </location>
</feature>
<evidence type="ECO:0000256" key="8">
    <source>
        <dbReference type="ARBA" id="ARBA00022723"/>
    </source>
</evidence>